<dbReference type="Gene3D" id="1.20.1250.20">
    <property type="entry name" value="MFS general substrate transporter like domains"/>
    <property type="match status" value="2"/>
</dbReference>
<dbReference type="PANTHER" id="PTHR23508:SF10">
    <property type="entry name" value="CARBOXYLIC ACID TRANSPORTER PROTEIN HOMOLOG"/>
    <property type="match status" value="1"/>
</dbReference>
<evidence type="ECO:0000256" key="4">
    <source>
        <dbReference type="ARBA" id="ARBA00023136"/>
    </source>
</evidence>
<keyword evidence="3 5" id="KW-1133">Transmembrane helix</keyword>
<keyword evidence="2 5" id="KW-0812">Transmembrane</keyword>
<proteinExistence type="predicted"/>
<dbReference type="PANTHER" id="PTHR23508">
    <property type="entry name" value="CARBOXYLIC ACID TRANSPORTER PROTEIN HOMOLOG"/>
    <property type="match status" value="1"/>
</dbReference>
<dbReference type="InterPro" id="IPR011701">
    <property type="entry name" value="MFS"/>
</dbReference>
<evidence type="ECO:0000256" key="3">
    <source>
        <dbReference type="ARBA" id="ARBA00022989"/>
    </source>
</evidence>
<feature type="transmembrane region" description="Helical" evidence="5">
    <location>
        <begin position="360"/>
        <end position="382"/>
    </location>
</feature>
<feature type="domain" description="Major facilitator superfamily (MFS) profile" evidence="6">
    <location>
        <begin position="1"/>
        <end position="386"/>
    </location>
</feature>
<feature type="transmembrane region" description="Helical" evidence="5">
    <location>
        <begin position="121"/>
        <end position="143"/>
    </location>
</feature>
<keyword evidence="4 5" id="KW-0472">Membrane</keyword>
<dbReference type="PROSITE" id="PS00217">
    <property type="entry name" value="SUGAR_TRANSPORT_2"/>
    <property type="match status" value="1"/>
</dbReference>
<sequence>MSNYIEAGSIIALATTLGFFQTEFGISDLGVGLLAAISANAGGGAVGAILGGMLADRLGRKFIYTYDLLLYMLGVLLAAFSVNFTMLLIAVVITGIAVGAGIPTSWTYISEEAPADTRARRVGTAQLFWSLGPFVGFALAAVLSPLGLLGGRIVFLVLFAVAAVAWWVRQGLPESSIWKDETGTKPPSFGSSIAQLLANRINLGPLVFLFALYLLWGTAAGQAGIFMPRIYEASGLTDPTQQFWLQVFLWGWTCVATLIFMWLGDRVSRRLLFIVGAALGVVGWVVLVYGPAGPVSLLSFAVLWGVSSGLGAQAFFAVWASELFATRYRATAQGVLTFLVRGLLSPISLVFPVLLTTTGLSGVGAILIAVLIASLLVGAIFAPNTQGRSLDDIERERYGSVQSATENAARIPAAKSGV</sequence>
<dbReference type="PROSITE" id="PS50850">
    <property type="entry name" value="MFS"/>
    <property type="match status" value="1"/>
</dbReference>
<feature type="transmembrane region" description="Helical" evidence="5">
    <location>
        <begin position="29"/>
        <end position="50"/>
    </location>
</feature>
<name>A0ABY4MYG0_9MICO</name>
<feature type="transmembrane region" description="Helical" evidence="5">
    <location>
        <begin position="206"/>
        <end position="231"/>
    </location>
</feature>
<evidence type="ECO:0000256" key="2">
    <source>
        <dbReference type="ARBA" id="ARBA00022692"/>
    </source>
</evidence>
<dbReference type="InterPro" id="IPR036259">
    <property type="entry name" value="MFS_trans_sf"/>
</dbReference>
<accession>A0ABY4MYG0</accession>
<evidence type="ECO:0000259" key="6">
    <source>
        <dbReference type="PROSITE" id="PS50850"/>
    </source>
</evidence>
<reference evidence="7" key="1">
    <citation type="submission" date="2022-05" db="EMBL/GenBank/DDBJ databases">
        <title>Complete genome sequence of toluene-degrading Gulosibacter sediminis strain ACHW.36C.</title>
        <authorList>
            <person name="Wai A.C."/>
            <person name="Lai G.K."/>
            <person name="Griffin S.D."/>
            <person name="Leung F.C."/>
        </authorList>
    </citation>
    <scope>NUCLEOTIDE SEQUENCE [LARGE SCALE GENOMIC DNA]</scope>
    <source>
        <strain evidence="7">ACHW.36C</strain>
    </source>
</reference>
<comment type="subcellular location">
    <subcellularLocation>
        <location evidence="1">Cell membrane</location>
        <topology evidence="1">Multi-pass membrane protein</topology>
    </subcellularLocation>
</comment>
<feature type="transmembrane region" description="Helical" evidence="5">
    <location>
        <begin position="271"/>
        <end position="292"/>
    </location>
</feature>
<dbReference type="InterPro" id="IPR020846">
    <property type="entry name" value="MFS_dom"/>
</dbReference>
<organism evidence="7">
    <name type="scientific">Gulosibacter sediminis</name>
    <dbReference type="NCBI Taxonomy" id="1729695"/>
    <lineage>
        <taxon>Bacteria</taxon>
        <taxon>Bacillati</taxon>
        <taxon>Actinomycetota</taxon>
        <taxon>Actinomycetes</taxon>
        <taxon>Micrococcales</taxon>
        <taxon>Microbacteriaceae</taxon>
        <taxon>Gulosibacter</taxon>
    </lineage>
</organism>
<feature type="transmembrane region" description="Helical" evidence="5">
    <location>
        <begin position="243"/>
        <end position="264"/>
    </location>
</feature>
<feature type="transmembrane region" description="Helical" evidence="5">
    <location>
        <begin position="62"/>
        <end position="80"/>
    </location>
</feature>
<feature type="transmembrane region" description="Helical" evidence="5">
    <location>
        <begin position="298"/>
        <end position="320"/>
    </location>
</feature>
<evidence type="ECO:0000313" key="7">
    <source>
        <dbReference type="EMBL" id="UQN14242.1"/>
    </source>
</evidence>
<evidence type="ECO:0000256" key="5">
    <source>
        <dbReference type="SAM" id="Phobius"/>
    </source>
</evidence>
<evidence type="ECO:0000256" key="1">
    <source>
        <dbReference type="ARBA" id="ARBA00004651"/>
    </source>
</evidence>
<protein>
    <submittedName>
        <fullName evidence="7">MFS transporter</fullName>
    </submittedName>
</protein>
<gene>
    <name evidence="7" type="ORF">M3M28_09295</name>
</gene>
<dbReference type="InterPro" id="IPR005829">
    <property type="entry name" value="Sugar_transporter_CS"/>
</dbReference>
<dbReference type="EMBL" id="CP097160">
    <property type="protein sequence ID" value="UQN14242.1"/>
    <property type="molecule type" value="Genomic_DNA"/>
</dbReference>
<dbReference type="Pfam" id="PF07690">
    <property type="entry name" value="MFS_1"/>
    <property type="match status" value="1"/>
</dbReference>
<dbReference type="SUPFAM" id="SSF103473">
    <property type="entry name" value="MFS general substrate transporter"/>
    <property type="match status" value="1"/>
</dbReference>
<feature type="transmembrane region" description="Helical" evidence="5">
    <location>
        <begin position="332"/>
        <end position="354"/>
    </location>
</feature>
<feature type="transmembrane region" description="Helical" evidence="5">
    <location>
        <begin position="149"/>
        <end position="168"/>
    </location>
</feature>
<feature type="transmembrane region" description="Helical" evidence="5">
    <location>
        <begin position="86"/>
        <end position="109"/>
    </location>
</feature>